<protein>
    <recommendedName>
        <fullName evidence="8">Peptidase S1 domain-containing protein</fullName>
    </recommendedName>
</protein>
<keyword evidence="6" id="KW-1015">Disulfide bond</keyword>
<evidence type="ECO:0000256" key="2">
    <source>
        <dbReference type="ARBA" id="ARBA00007664"/>
    </source>
</evidence>
<dbReference type="SUPFAM" id="SSF50494">
    <property type="entry name" value="Trypsin-like serine proteases"/>
    <property type="match status" value="3"/>
</dbReference>
<name>A0ABD3QQP0_9STRA</name>
<evidence type="ECO:0000256" key="3">
    <source>
        <dbReference type="ARBA" id="ARBA00022525"/>
    </source>
</evidence>
<dbReference type="PROSITE" id="PS00134">
    <property type="entry name" value="TRYPSIN_HIS"/>
    <property type="match status" value="2"/>
</dbReference>
<feature type="domain" description="Peptidase S1" evidence="8">
    <location>
        <begin position="660"/>
        <end position="918"/>
    </location>
</feature>
<comment type="caution">
    <text evidence="9">The sequence shown here is derived from an EMBL/GenBank/DDBJ whole genome shotgun (WGS) entry which is preliminary data.</text>
</comment>
<evidence type="ECO:0000256" key="1">
    <source>
        <dbReference type="ARBA" id="ARBA00004613"/>
    </source>
</evidence>
<gene>
    <name evidence="9" type="ORF">HJC23_012554</name>
</gene>
<evidence type="ECO:0000313" key="10">
    <source>
        <dbReference type="Proteomes" id="UP001516023"/>
    </source>
</evidence>
<keyword evidence="10" id="KW-1185">Reference proteome</keyword>
<dbReference type="GO" id="GO:0005576">
    <property type="term" value="C:extracellular region"/>
    <property type="evidence" value="ECO:0007669"/>
    <property type="project" value="UniProtKB-SubCell"/>
</dbReference>
<dbReference type="SMART" id="SM00020">
    <property type="entry name" value="Tryp_SPc"/>
    <property type="match status" value="3"/>
</dbReference>
<dbReference type="InterPro" id="IPR050430">
    <property type="entry name" value="Peptidase_S1"/>
</dbReference>
<dbReference type="InterPro" id="IPR043504">
    <property type="entry name" value="Peptidase_S1_PA_chymotrypsin"/>
</dbReference>
<dbReference type="CDD" id="cd00190">
    <property type="entry name" value="Tryp_SPc"/>
    <property type="match status" value="3"/>
</dbReference>
<dbReference type="AlphaFoldDB" id="A0ABD3QQP0"/>
<dbReference type="Pfam" id="PF00089">
    <property type="entry name" value="Trypsin"/>
    <property type="match status" value="3"/>
</dbReference>
<dbReference type="Gene3D" id="2.40.10.10">
    <property type="entry name" value="Trypsin-like serine proteases"/>
    <property type="match status" value="3"/>
</dbReference>
<evidence type="ECO:0000259" key="8">
    <source>
        <dbReference type="PROSITE" id="PS50240"/>
    </source>
</evidence>
<feature type="domain" description="Peptidase S1" evidence="8">
    <location>
        <begin position="26"/>
        <end position="282"/>
    </location>
</feature>
<feature type="domain" description="Peptidase S1" evidence="8">
    <location>
        <begin position="364"/>
        <end position="601"/>
    </location>
</feature>
<keyword evidence="5" id="KW-0843">Virulence</keyword>
<evidence type="ECO:0000313" key="9">
    <source>
        <dbReference type="EMBL" id="KAL3802535.1"/>
    </source>
</evidence>
<dbReference type="InterPro" id="IPR009003">
    <property type="entry name" value="Peptidase_S1_PA"/>
</dbReference>
<comment type="similarity">
    <text evidence="2">Belongs to the peptidase S1 family.</text>
</comment>
<dbReference type="PANTHER" id="PTHR24276">
    <property type="entry name" value="POLYSERASE-RELATED"/>
    <property type="match status" value="1"/>
</dbReference>
<dbReference type="InterPro" id="IPR001314">
    <property type="entry name" value="Peptidase_S1A"/>
</dbReference>
<dbReference type="FunFam" id="2.40.10.10:FF:000054">
    <property type="entry name" value="Complement C1r subcomponent"/>
    <property type="match status" value="1"/>
</dbReference>
<evidence type="ECO:0000256" key="5">
    <source>
        <dbReference type="ARBA" id="ARBA00023026"/>
    </source>
</evidence>
<comment type="subcellular location">
    <subcellularLocation>
        <location evidence="1">Secreted</location>
    </subcellularLocation>
</comment>
<dbReference type="Proteomes" id="UP001516023">
    <property type="component" value="Unassembled WGS sequence"/>
</dbReference>
<sequence>MKLITVAPLLAKLAASHELFPKDPRIVGGIEVEESRYPYMVALKDNIFGNLTCGGSLIAKDTVLTAAHCVYGYEEIYYLLVKAVIGRDDLNSLSGEELSVDYVLVHPNYDNTTYVNDIALIFLSEPSSLVTEFPLLNNDASVPAPGDLAHTMGWGDTTQDIETQVLSDVLLETDLSIMSNEDCIEMIESFYDSIGLGDFLALLFGIQILDFDSKTMICALEPGQDACQGDSAGGPLILKGSSTGQDVLIGVVSWGHGCGEASQPGVFSRVSDAFDWISTSICSGSIAPPDYLCIGTPETPEPSVKMTTEPTEQPTISPMMTMTLEPSLNLIQNPRTSEPSVQWEEFQESSHSPTLAMNELELRYPYVVALETKFSGNFTCAGTLIAQDIVLTSAQCVYGYEDIYHLVVNAVIGRIDLDSLSGEEVSVDSVVVHPDYDNITLVYDFALIFLSQPTSEVTEFALLNNDESVPAPDDLARTVGWKNSSPDVVTQISSEILLESELPIMSNEDCFTTIDSHYDSIGLDDFVASLFAFDSKSMICTLGQDPCPGNLGSPLVLKGSSTEQDVLIGVVSWMLDCDDSSLPQVFSRVSEAFDWITTTTCSGSIAPPEYLCNLGLETSEPSTRSITKPTEQPTLAPMETSTLEPTVQTDRESNKGKLRYPYMVALEIKLLGNLTCAGSLIAQDTVLTAAHCIYGFEDIYPFLVRAVIGRDDLGSPSGEEVSLDHVVLHPDYDNITYVNDFALIFLSKPVNEVAEFALVNNDEFVPADGDLARTMGWGDTVDTGQSDILAETNLPITSNEDCFTTVDSYYDSIGLDDSLVTILGVSLVYFDSKSMMCTLDPSQNPCPGNSGGPLILPGSSADKDVLIGVVSWGFGTSPPEYLCSETPPTLSEESLQNTNEYGTGVAIAFEDLIEEESTNSVVFPTSSPHGIPTKVSAASNEASSCAGLTIDQFWTIIASASMFLLGLGLTGIIG</sequence>
<reference evidence="9 10" key="1">
    <citation type="journal article" date="2020" name="G3 (Bethesda)">
        <title>Improved Reference Genome for Cyclotella cryptica CCMP332, a Model for Cell Wall Morphogenesis, Salinity Adaptation, and Lipid Production in Diatoms (Bacillariophyta).</title>
        <authorList>
            <person name="Roberts W.R."/>
            <person name="Downey K.M."/>
            <person name="Ruck E.C."/>
            <person name="Traller J.C."/>
            <person name="Alverson A.J."/>
        </authorList>
    </citation>
    <scope>NUCLEOTIDE SEQUENCE [LARGE SCALE GENOMIC DNA]</scope>
    <source>
        <strain evidence="9 10">CCMP332</strain>
    </source>
</reference>
<keyword evidence="7" id="KW-0325">Glycoprotein</keyword>
<keyword evidence="3" id="KW-0964">Secreted</keyword>
<dbReference type="PANTHER" id="PTHR24276:SF91">
    <property type="entry name" value="AT26814P-RELATED"/>
    <property type="match status" value="1"/>
</dbReference>
<organism evidence="9 10">
    <name type="scientific">Cyclotella cryptica</name>
    <dbReference type="NCBI Taxonomy" id="29204"/>
    <lineage>
        <taxon>Eukaryota</taxon>
        <taxon>Sar</taxon>
        <taxon>Stramenopiles</taxon>
        <taxon>Ochrophyta</taxon>
        <taxon>Bacillariophyta</taxon>
        <taxon>Coscinodiscophyceae</taxon>
        <taxon>Thalassiosirophycidae</taxon>
        <taxon>Stephanodiscales</taxon>
        <taxon>Stephanodiscaceae</taxon>
        <taxon>Cyclotella</taxon>
    </lineage>
</organism>
<dbReference type="FunFam" id="2.40.10.10:FF:000068">
    <property type="entry name" value="transmembrane protease serine 2"/>
    <property type="match status" value="1"/>
</dbReference>
<keyword evidence="4" id="KW-0732">Signal</keyword>
<proteinExistence type="inferred from homology"/>
<evidence type="ECO:0000256" key="6">
    <source>
        <dbReference type="ARBA" id="ARBA00023157"/>
    </source>
</evidence>
<dbReference type="PRINTS" id="PR00722">
    <property type="entry name" value="CHYMOTRYPSIN"/>
</dbReference>
<accession>A0ABD3QQP0</accession>
<dbReference type="InterPro" id="IPR018114">
    <property type="entry name" value="TRYPSIN_HIS"/>
</dbReference>
<evidence type="ECO:0000256" key="4">
    <source>
        <dbReference type="ARBA" id="ARBA00022729"/>
    </source>
</evidence>
<dbReference type="InterPro" id="IPR001254">
    <property type="entry name" value="Trypsin_dom"/>
</dbReference>
<dbReference type="PROSITE" id="PS50240">
    <property type="entry name" value="TRYPSIN_DOM"/>
    <property type="match status" value="3"/>
</dbReference>
<dbReference type="EMBL" id="JABMIG020000019">
    <property type="protein sequence ID" value="KAL3802535.1"/>
    <property type="molecule type" value="Genomic_DNA"/>
</dbReference>
<evidence type="ECO:0000256" key="7">
    <source>
        <dbReference type="ARBA" id="ARBA00023180"/>
    </source>
</evidence>